<comment type="caution">
    <text evidence="9">The sequence shown here is derived from an EMBL/GenBank/DDBJ whole genome shotgun (WGS) entry which is preliminary data.</text>
</comment>
<dbReference type="EMBL" id="RAHJ01000003">
    <property type="protein sequence ID" value="RJX71205.1"/>
    <property type="molecule type" value="Genomic_DNA"/>
</dbReference>
<keyword evidence="4 6" id="KW-1133">Transmembrane helix</keyword>
<keyword evidence="5 6" id="KW-0472">Membrane</keyword>
<feature type="transmembrane region" description="Helical" evidence="6">
    <location>
        <begin position="474"/>
        <end position="498"/>
    </location>
</feature>
<evidence type="ECO:0000313" key="10">
    <source>
        <dbReference type="Proteomes" id="UP000284322"/>
    </source>
</evidence>
<dbReference type="AlphaFoldDB" id="A0A419R5P5"/>
<proteinExistence type="predicted"/>
<gene>
    <name evidence="9" type="ORF">D6858_00780</name>
</gene>
<organism evidence="9 10">
    <name type="scientific">Tsuneonella suprasediminis</name>
    <dbReference type="NCBI Taxonomy" id="2306996"/>
    <lineage>
        <taxon>Bacteria</taxon>
        <taxon>Pseudomonadati</taxon>
        <taxon>Pseudomonadota</taxon>
        <taxon>Alphaproteobacteria</taxon>
        <taxon>Sphingomonadales</taxon>
        <taxon>Erythrobacteraceae</taxon>
        <taxon>Tsuneonella</taxon>
    </lineage>
</organism>
<feature type="transmembrane region" description="Helical" evidence="6">
    <location>
        <begin position="767"/>
        <end position="798"/>
    </location>
</feature>
<evidence type="ECO:0000256" key="4">
    <source>
        <dbReference type="ARBA" id="ARBA00022989"/>
    </source>
</evidence>
<evidence type="ECO:0000313" key="9">
    <source>
        <dbReference type="EMBL" id="RJX71205.1"/>
    </source>
</evidence>
<dbReference type="InterPro" id="IPR025857">
    <property type="entry name" value="MacB_PCD"/>
</dbReference>
<keyword evidence="3 6" id="KW-0812">Transmembrane</keyword>
<feature type="domain" description="MacB-like periplasmic core" evidence="8">
    <location>
        <begin position="36"/>
        <end position="235"/>
    </location>
</feature>
<reference evidence="9 10" key="1">
    <citation type="submission" date="2018-09" db="EMBL/GenBank/DDBJ databases">
        <title>Altererythrobacter sp.Ery1 and Ery12, the genome sequencing of novel strains in genus Alterythrobacter.</title>
        <authorList>
            <person name="Cheng H."/>
            <person name="Wu Y.-H."/>
            <person name="Fang C."/>
            <person name="Xu X.-W."/>
        </authorList>
    </citation>
    <scope>NUCLEOTIDE SEQUENCE [LARGE SCALE GENOMIC DNA]</scope>
    <source>
        <strain evidence="9 10">Ery12</strain>
    </source>
</reference>
<sequence length="847" mass="87973">MGGSRAIPVNDNRWAAAWRIARRDLSGRFRGLRLLLVCLFLGTGALAAIGTLTHTIESQLADRGREFLGGDIQIALWQRAPSTTEMAALERTGTVSTGIRMQAMARAGESAAPVELKAVDDRWPLYGTATLANGRKIGAPAGGQAWVAQGAADRLGLKPGDRFSVGTQTLTVGGILGEEPDRLGEGFQLGPTVIVNADLPARAGLTAPGAMYRTKTNIALPAAGSPQQASDALKAQFPDAGFDIKTRDNGAPGTDRFVGRMGEFLTLVGLAALVIAGIGIGGGVSSYLDARRQSIATLKILGATSGDIARVYALEIGIAALVGSAAGIIAGVAVTPLLEHALQGLLPVGTGIAFAPAPLPLALAYGLLVALVFAAPPLMRARHFPAMALMRARITPLTRDKKIWLPVSGGLLAIATLAMATARQPWLTAGFIGGAAAALALLAMLGGAIRTGAARVPRPRSPIARAALANLHRPGAATGTLVTALGFGLAAFVLLASVQTSIDGTITSRVPAQAPDYFVLDLPQAKAEAFTKLVKQVAPGSEIRTVPAMRGAILAYGPKDSQTRVASLGDNLPEGAWALRGERGLTYADEVPPGNTVTDGMWWGPMYQGPPEVSVDEDLAQAIGLKVGDYLTIGVLGVERQARVASLRRIDWQSMGFNYVLVFSPNTLRDVPHNLAATIRLPDNSDKRALLADLVRAFPSSSVIETGPVLAQARTLLGQVGVATLAAASVAVLAGLAVLLGAIAAARAQRTYDTVIMRVLGASRLQVLAMIMAEYAVLAMILALVALGLGLFVGWLVVTKLFEFEWVPDWAAVFGVLGAGLALVVAFALASALPLLSAKPARALRTL</sequence>
<evidence type="ECO:0000256" key="5">
    <source>
        <dbReference type="ARBA" id="ARBA00023136"/>
    </source>
</evidence>
<dbReference type="PANTHER" id="PTHR30287">
    <property type="entry name" value="MEMBRANE COMPONENT OF PREDICTED ABC SUPERFAMILY METABOLITE UPTAKE TRANSPORTER"/>
    <property type="match status" value="1"/>
</dbReference>
<dbReference type="InterPro" id="IPR038766">
    <property type="entry name" value="Membrane_comp_ABC_pdt"/>
</dbReference>
<name>A0A419R5P5_9SPHN</name>
<feature type="transmembrane region" description="Helical" evidence="6">
    <location>
        <begin position="358"/>
        <end position="381"/>
    </location>
</feature>
<dbReference type="PANTHER" id="PTHR30287:SF1">
    <property type="entry name" value="INNER MEMBRANE PROTEIN"/>
    <property type="match status" value="1"/>
</dbReference>
<keyword evidence="2" id="KW-1003">Cell membrane</keyword>
<dbReference type="GO" id="GO:0005886">
    <property type="term" value="C:plasma membrane"/>
    <property type="evidence" value="ECO:0007669"/>
    <property type="project" value="UniProtKB-SubCell"/>
</dbReference>
<feature type="transmembrane region" description="Helical" evidence="6">
    <location>
        <begin position="264"/>
        <end position="290"/>
    </location>
</feature>
<feature type="transmembrane region" description="Helical" evidence="6">
    <location>
        <begin position="426"/>
        <end position="453"/>
    </location>
</feature>
<keyword evidence="10" id="KW-1185">Reference proteome</keyword>
<dbReference type="InterPro" id="IPR003838">
    <property type="entry name" value="ABC3_permease_C"/>
</dbReference>
<dbReference type="Pfam" id="PF12704">
    <property type="entry name" value="MacB_PCD"/>
    <property type="match status" value="1"/>
</dbReference>
<dbReference type="Proteomes" id="UP000284322">
    <property type="component" value="Unassembled WGS sequence"/>
</dbReference>
<feature type="domain" description="ABC3 transporter permease C-terminal" evidence="7">
    <location>
        <begin position="727"/>
        <end position="838"/>
    </location>
</feature>
<evidence type="ECO:0000259" key="8">
    <source>
        <dbReference type="Pfam" id="PF12704"/>
    </source>
</evidence>
<dbReference type="RefSeq" id="WP_120106148.1">
    <property type="nucleotide sequence ID" value="NZ_RAHJ01000003.1"/>
</dbReference>
<feature type="transmembrane region" description="Helical" evidence="6">
    <location>
        <begin position="311"/>
        <end position="338"/>
    </location>
</feature>
<protein>
    <submittedName>
        <fullName evidence="9">FtsX-like permease family protein</fullName>
    </submittedName>
</protein>
<feature type="transmembrane region" description="Helical" evidence="6">
    <location>
        <begin position="402"/>
        <end position="420"/>
    </location>
</feature>
<evidence type="ECO:0000256" key="2">
    <source>
        <dbReference type="ARBA" id="ARBA00022475"/>
    </source>
</evidence>
<feature type="transmembrane region" description="Helical" evidence="6">
    <location>
        <begin position="810"/>
        <end position="836"/>
    </location>
</feature>
<evidence type="ECO:0000256" key="6">
    <source>
        <dbReference type="SAM" id="Phobius"/>
    </source>
</evidence>
<dbReference type="Pfam" id="PF02687">
    <property type="entry name" value="FtsX"/>
    <property type="match status" value="2"/>
</dbReference>
<evidence type="ECO:0000256" key="3">
    <source>
        <dbReference type="ARBA" id="ARBA00022692"/>
    </source>
</evidence>
<evidence type="ECO:0000256" key="1">
    <source>
        <dbReference type="ARBA" id="ARBA00004651"/>
    </source>
</evidence>
<accession>A0A419R5P5</accession>
<feature type="transmembrane region" description="Helical" evidence="6">
    <location>
        <begin position="722"/>
        <end position="746"/>
    </location>
</feature>
<comment type="subcellular location">
    <subcellularLocation>
        <location evidence="1">Cell membrane</location>
        <topology evidence="1">Multi-pass membrane protein</topology>
    </subcellularLocation>
</comment>
<feature type="domain" description="ABC3 transporter permease C-terminal" evidence="7">
    <location>
        <begin position="268"/>
        <end position="385"/>
    </location>
</feature>
<evidence type="ECO:0000259" key="7">
    <source>
        <dbReference type="Pfam" id="PF02687"/>
    </source>
</evidence>
<dbReference type="OrthoDB" id="9775544at2"/>